<keyword evidence="3" id="KW-0813">Transport</keyword>
<gene>
    <name evidence="9" type="ORF">FK220_001730</name>
</gene>
<dbReference type="InterPro" id="IPR042193">
    <property type="entry name" value="FHIPEP_3"/>
</dbReference>
<evidence type="ECO:0000256" key="6">
    <source>
        <dbReference type="ARBA" id="ARBA00022692"/>
    </source>
</evidence>
<evidence type="ECO:0000313" key="9">
    <source>
        <dbReference type="EMBL" id="NHF58042.1"/>
    </source>
</evidence>
<dbReference type="GO" id="GO:0009306">
    <property type="term" value="P:protein secretion"/>
    <property type="evidence" value="ECO:0007669"/>
    <property type="project" value="InterPro"/>
</dbReference>
<evidence type="ECO:0000256" key="2">
    <source>
        <dbReference type="ARBA" id="ARBA00008835"/>
    </source>
</evidence>
<dbReference type="Proteomes" id="UP000707206">
    <property type="component" value="Unassembled WGS sequence"/>
</dbReference>
<sequence>MERNEINSQMQMNRVQLDTTLFRTKTEFNNYWDSLELTDHAQNAGTEIHSSMMSLFMEIQRLGISITDKSNKPFVSRLINEFFDGKLPNREMLREALIAELSSDYLSILINKEYFRAITSEEWAFDDAGNFGLMRDGLFYELGLRYPKFKLRFTDALEKGLYKIQVNDSLTEAFSGIDANECLVNDTVERIKLLRINGTPTVNPANGSQCAIIAKEDVAIAKQAGLSTWDPMGYLTLCFSSVLRNYAACFVNNKLVHDELDRLSSAWPKLVEVLKNKYPIAIITKTLRLLLSEEVSIRNLRLICMSMLDMDYIKTDPKKYIILDDRLPVLPPVAKNVQITPQFLAEYVRSTMKDYLTHKYSRGGNTLVVYLLDPAIEEMVETSITENQRLSVADQDKLVKALELELGNLSPTAQNPVLLTYTAIRSTLKELLRQRFPRLAVVAYNELAPTINIQPIARISMK</sequence>
<dbReference type="Gene3D" id="1.10.8.540">
    <property type="entry name" value="FHIPEP family, domain 3"/>
    <property type="match status" value="1"/>
</dbReference>
<dbReference type="InterPro" id="IPR001712">
    <property type="entry name" value="T3SS_FHIPEP"/>
</dbReference>
<dbReference type="InterPro" id="IPR042194">
    <property type="entry name" value="FHIPEP_1"/>
</dbReference>
<evidence type="ECO:0000256" key="3">
    <source>
        <dbReference type="ARBA" id="ARBA00022448"/>
    </source>
</evidence>
<name>A0A967AQC9_9FLAO</name>
<organism evidence="9 10">
    <name type="scientific">Pelagihabitans pacificus</name>
    <dbReference type="NCBI Taxonomy" id="2696054"/>
    <lineage>
        <taxon>Bacteria</taxon>
        <taxon>Pseudomonadati</taxon>
        <taxon>Bacteroidota</taxon>
        <taxon>Flavobacteriia</taxon>
        <taxon>Flavobacteriales</taxon>
        <taxon>Flavobacteriaceae</taxon>
        <taxon>Pelagihabitans</taxon>
    </lineage>
</organism>
<reference evidence="9" key="2">
    <citation type="submission" date="2020-03" db="EMBL/GenBank/DDBJ databases">
        <title>Flavobacteriaceae bacterium strain TP-CH-4, a member of the family Flavobacteriaceae isolated from a deep-sea seamount.</title>
        <authorList>
            <person name="Zhang D.-C."/>
        </authorList>
    </citation>
    <scope>NUCLEOTIDE SEQUENCE</scope>
    <source>
        <strain evidence="9">TP-CH-4</strain>
    </source>
</reference>
<keyword evidence="8" id="KW-0472">Membrane</keyword>
<evidence type="ECO:0000256" key="7">
    <source>
        <dbReference type="ARBA" id="ARBA00022989"/>
    </source>
</evidence>
<dbReference type="Gene3D" id="3.40.30.60">
    <property type="entry name" value="FHIPEP family, domain 1"/>
    <property type="match status" value="1"/>
</dbReference>
<dbReference type="Pfam" id="PF00771">
    <property type="entry name" value="FHIPEP"/>
    <property type="match status" value="1"/>
</dbReference>
<evidence type="ECO:0000313" key="10">
    <source>
        <dbReference type="Proteomes" id="UP000707206"/>
    </source>
</evidence>
<dbReference type="AlphaFoldDB" id="A0A967AQC9"/>
<reference evidence="9" key="1">
    <citation type="submission" date="2019-07" db="EMBL/GenBank/DDBJ databases">
        <authorList>
            <person name="De-Chao Zhang Q."/>
        </authorList>
    </citation>
    <scope>NUCLEOTIDE SEQUENCE</scope>
    <source>
        <strain evidence="9">TP-CH-4</strain>
    </source>
</reference>
<dbReference type="RefSeq" id="WP_152572554.1">
    <property type="nucleotide sequence ID" value="NZ_VIKU02000001.1"/>
</dbReference>
<comment type="caution">
    <text evidence="9">The sequence shown here is derived from an EMBL/GenBank/DDBJ whole genome shotgun (WGS) entry which is preliminary data.</text>
</comment>
<evidence type="ECO:0000256" key="5">
    <source>
        <dbReference type="ARBA" id="ARBA00022519"/>
    </source>
</evidence>
<dbReference type="Gene3D" id="3.40.50.12790">
    <property type="entry name" value="FHIPEP family, domain 4"/>
    <property type="match status" value="1"/>
</dbReference>
<keyword evidence="6" id="KW-0812">Transmembrane</keyword>
<accession>A0A967AQC9</accession>
<keyword evidence="4" id="KW-1003">Cell membrane</keyword>
<keyword evidence="7" id="KW-1133">Transmembrane helix</keyword>
<comment type="subcellular location">
    <subcellularLocation>
        <location evidence="1">Cell inner membrane</location>
        <topology evidence="1">Multi-pass membrane protein</topology>
    </subcellularLocation>
</comment>
<keyword evidence="10" id="KW-1185">Reference proteome</keyword>
<dbReference type="GO" id="GO:0005886">
    <property type="term" value="C:plasma membrane"/>
    <property type="evidence" value="ECO:0007669"/>
    <property type="project" value="UniProtKB-SubCell"/>
</dbReference>
<dbReference type="InterPro" id="IPR042196">
    <property type="entry name" value="FHIPEP_4"/>
</dbReference>
<dbReference type="PANTHER" id="PTHR30161">
    <property type="entry name" value="FLAGELLAR EXPORT PROTEIN, MEMBRANE FLHA SUBUNIT-RELATED"/>
    <property type="match status" value="1"/>
</dbReference>
<evidence type="ECO:0000256" key="4">
    <source>
        <dbReference type="ARBA" id="ARBA00022475"/>
    </source>
</evidence>
<keyword evidence="5" id="KW-0997">Cell inner membrane</keyword>
<protein>
    <submittedName>
        <fullName evidence="9">FHIPEP family type III secretion protein</fullName>
    </submittedName>
</protein>
<dbReference type="EMBL" id="VIKU02000001">
    <property type="protein sequence ID" value="NHF58042.1"/>
    <property type="molecule type" value="Genomic_DNA"/>
</dbReference>
<comment type="similarity">
    <text evidence="2">Belongs to the FHIPEP (flagella/HR/invasion proteins export pore) family.</text>
</comment>
<evidence type="ECO:0000256" key="1">
    <source>
        <dbReference type="ARBA" id="ARBA00004429"/>
    </source>
</evidence>
<proteinExistence type="inferred from homology"/>
<evidence type="ECO:0000256" key="8">
    <source>
        <dbReference type="ARBA" id="ARBA00023136"/>
    </source>
</evidence>
<dbReference type="PANTHER" id="PTHR30161:SF2">
    <property type="entry name" value="INVASION PROTEIN INVA"/>
    <property type="match status" value="1"/>
</dbReference>